<evidence type="ECO:0000313" key="2">
    <source>
        <dbReference type="EMBL" id="KAJ6827557.1"/>
    </source>
</evidence>
<feature type="region of interest" description="Disordered" evidence="1">
    <location>
        <begin position="13"/>
        <end position="87"/>
    </location>
</feature>
<proteinExistence type="predicted"/>
<keyword evidence="3" id="KW-1185">Reference proteome</keyword>
<evidence type="ECO:0000313" key="3">
    <source>
        <dbReference type="Proteomes" id="UP001140949"/>
    </source>
</evidence>
<dbReference type="Proteomes" id="UP001140949">
    <property type="component" value="Unassembled WGS sequence"/>
</dbReference>
<feature type="compositionally biased region" description="Low complexity" evidence="1">
    <location>
        <begin position="47"/>
        <end position="87"/>
    </location>
</feature>
<sequence length="256" mass="26356">MALPLLAVARLPPSLWGRAPPSRPSRRGGLVPSSGTYLPETAPPVPSSGSRSPCSGQSSVTSAPLDAPLPPAGLAHARGAPAARPPGGIFGPVQSAVAFPRPRVGAALPPAHPLALWLRPSLPAVPVLLLVVLVTPPERWPPSPGPSHPTAAVSSRRRPPGQRSGGPRRLLGTRAPSGPVPDHSGSALLVSGHALELPPRARVGTPRAPPAGLFKFRICVCFCVGLHFVFGVGPVRACWCRPNSSLLFCVSCSVLQ</sequence>
<evidence type="ECO:0000256" key="1">
    <source>
        <dbReference type="SAM" id="MobiDB-lite"/>
    </source>
</evidence>
<feature type="region of interest" description="Disordered" evidence="1">
    <location>
        <begin position="139"/>
        <end position="183"/>
    </location>
</feature>
<reference evidence="2" key="2">
    <citation type="submission" date="2023-04" db="EMBL/GenBank/DDBJ databases">
        <authorList>
            <person name="Bruccoleri R.E."/>
            <person name="Oakeley E.J."/>
            <person name="Faust A.-M."/>
            <person name="Dessus-Babus S."/>
            <person name="Altorfer M."/>
            <person name="Burckhardt D."/>
            <person name="Oertli M."/>
            <person name="Naumann U."/>
            <person name="Petersen F."/>
            <person name="Wong J."/>
        </authorList>
    </citation>
    <scope>NUCLEOTIDE SEQUENCE</scope>
    <source>
        <strain evidence="2">GSM-AAB239-AS_SAM_17_03QT</strain>
        <tissue evidence="2">Leaf</tissue>
    </source>
</reference>
<organism evidence="2 3">
    <name type="scientific">Iris pallida</name>
    <name type="common">Sweet iris</name>
    <dbReference type="NCBI Taxonomy" id="29817"/>
    <lineage>
        <taxon>Eukaryota</taxon>
        <taxon>Viridiplantae</taxon>
        <taxon>Streptophyta</taxon>
        <taxon>Embryophyta</taxon>
        <taxon>Tracheophyta</taxon>
        <taxon>Spermatophyta</taxon>
        <taxon>Magnoliopsida</taxon>
        <taxon>Liliopsida</taxon>
        <taxon>Asparagales</taxon>
        <taxon>Iridaceae</taxon>
        <taxon>Iridoideae</taxon>
        <taxon>Irideae</taxon>
        <taxon>Iris</taxon>
    </lineage>
</organism>
<comment type="caution">
    <text evidence="2">The sequence shown here is derived from an EMBL/GenBank/DDBJ whole genome shotgun (WGS) entry which is preliminary data.</text>
</comment>
<reference evidence="2" key="1">
    <citation type="journal article" date="2023" name="GigaByte">
        <title>Genome assembly of the bearded iris, Iris pallida Lam.</title>
        <authorList>
            <person name="Bruccoleri R.E."/>
            <person name="Oakeley E.J."/>
            <person name="Faust A.M.E."/>
            <person name="Altorfer M."/>
            <person name="Dessus-Babus S."/>
            <person name="Burckhardt D."/>
            <person name="Oertli M."/>
            <person name="Naumann U."/>
            <person name="Petersen F."/>
            <person name="Wong J."/>
        </authorList>
    </citation>
    <scope>NUCLEOTIDE SEQUENCE</scope>
    <source>
        <strain evidence="2">GSM-AAB239-AS_SAM_17_03QT</strain>
    </source>
</reference>
<name>A0AAX6GGY6_IRIPA</name>
<accession>A0AAX6GGY6</accession>
<protein>
    <submittedName>
        <fullName evidence="2">Basic proline-rich protein-like</fullName>
    </submittedName>
</protein>
<gene>
    <name evidence="2" type="ORF">M6B38_126890</name>
</gene>
<dbReference type="AlphaFoldDB" id="A0AAX6GGY6"/>
<dbReference type="EMBL" id="JANAVB010020122">
    <property type="protein sequence ID" value="KAJ6827557.1"/>
    <property type="molecule type" value="Genomic_DNA"/>
</dbReference>